<accession>A0A1H3JQJ1</accession>
<name>A0A1H3JQJ1_9RHOB</name>
<dbReference type="AlphaFoldDB" id="A0A1H3JQJ1"/>
<organism evidence="2 3">
    <name type="scientific">Citreimonas salinaria</name>
    <dbReference type="NCBI Taxonomy" id="321339"/>
    <lineage>
        <taxon>Bacteria</taxon>
        <taxon>Pseudomonadati</taxon>
        <taxon>Pseudomonadota</taxon>
        <taxon>Alphaproteobacteria</taxon>
        <taxon>Rhodobacterales</taxon>
        <taxon>Roseobacteraceae</taxon>
        <taxon>Citreimonas</taxon>
    </lineage>
</organism>
<evidence type="ECO:0000256" key="1">
    <source>
        <dbReference type="SAM" id="Phobius"/>
    </source>
</evidence>
<keyword evidence="1" id="KW-0472">Membrane</keyword>
<evidence type="ECO:0000313" key="2">
    <source>
        <dbReference type="EMBL" id="SDY41869.1"/>
    </source>
</evidence>
<sequence>MADRLNVLFADRLHLRRGPLELRVARARRMLPAAVRRDAAYVARAARKAGHPRLEAQVDPQALSAAYDRAVQYLEGPELRQKRSLARLRVVAGMVANLLIVLALLIAVLSWRGFL</sequence>
<evidence type="ECO:0000313" key="3">
    <source>
        <dbReference type="Proteomes" id="UP000199286"/>
    </source>
</evidence>
<protein>
    <submittedName>
        <fullName evidence="2">Uncharacterized protein</fullName>
    </submittedName>
</protein>
<dbReference type="STRING" id="321339.SAMN05444340_107168"/>
<dbReference type="EMBL" id="FNPF01000007">
    <property type="protein sequence ID" value="SDY41869.1"/>
    <property type="molecule type" value="Genomic_DNA"/>
</dbReference>
<keyword evidence="3" id="KW-1185">Reference proteome</keyword>
<dbReference type="Proteomes" id="UP000199286">
    <property type="component" value="Unassembled WGS sequence"/>
</dbReference>
<reference evidence="2 3" key="1">
    <citation type="submission" date="2016-10" db="EMBL/GenBank/DDBJ databases">
        <authorList>
            <person name="de Groot N.N."/>
        </authorList>
    </citation>
    <scope>NUCLEOTIDE SEQUENCE [LARGE SCALE GENOMIC DNA]</scope>
    <source>
        <strain evidence="2 3">DSM 26880</strain>
    </source>
</reference>
<keyword evidence="1" id="KW-1133">Transmembrane helix</keyword>
<proteinExistence type="predicted"/>
<feature type="transmembrane region" description="Helical" evidence="1">
    <location>
        <begin position="90"/>
        <end position="111"/>
    </location>
</feature>
<gene>
    <name evidence="2" type="ORF">SAMN05444340_107168</name>
</gene>
<keyword evidence="1" id="KW-0812">Transmembrane</keyword>